<dbReference type="EMBL" id="CADIJZ010000006">
    <property type="protein sequence ID" value="CAB3670893.1"/>
    <property type="molecule type" value="Genomic_DNA"/>
</dbReference>
<dbReference type="Proteomes" id="UP000494205">
    <property type="component" value="Unassembled WGS sequence"/>
</dbReference>
<organism evidence="2 3">
    <name type="scientific">Paraburkholderia rhynchosiae</name>
    <dbReference type="NCBI Taxonomy" id="487049"/>
    <lineage>
        <taxon>Bacteria</taxon>
        <taxon>Pseudomonadati</taxon>
        <taxon>Pseudomonadota</taxon>
        <taxon>Betaproteobacteria</taxon>
        <taxon>Burkholderiales</taxon>
        <taxon>Burkholderiaceae</taxon>
        <taxon>Paraburkholderia</taxon>
    </lineage>
</organism>
<dbReference type="AlphaFoldDB" id="A0A6J5AT78"/>
<name>A0A6J5AT78_9BURK</name>
<feature type="region of interest" description="Disordered" evidence="1">
    <location>
        <begin position="139"/>
        <end position="168"/>
    </location>
</feature>
<feature type="region of interest" description="Disordered" evidence="1">
    <location>
        <begin position="195"/>
        <end position="218"/>
    </location>
</feature>
<gene>
    <name evidence="2" type="ORF">LMG27174_02150</name>
</gene>
<sequence>MLARAAASTSEAECTDAVVTLKMQTNLAHRRESMYGYWPSTALTGTKMFLAPGDTDFAAITGLPAAAERHSHARCSAVEINLAGAKTPRGTRRTQCPTTQAVRQIVGNSCRCRSQSASRRSRCQGYLAHPTRPYLTLSRPGCPSGRSAAGSAVTINTSSPGRDVPLPGRRHVISGGRLREIARLSVALSQNERPCISRTRPAPHLSPTQDYRAHDTSY</sequence>
<proteinExistence type="predicted"/>
<reference evidence="2 3" key="1">
    <citation type="submission" date="2020-04" db="EMBL/GenBank/DDBJ databases">
        <authorList>
            <person name="De Canck E."/>
        </authorList>
    </citation>
    <scope>NUCLEOTIDE SEQUENCE [LARGE SCALE GENOMIC DNA]</scope>
    <source>
        <strain evidence="2 3">LMG 27174</strain>
    </source>
</reference>
<protein>
    <submittedName>
        <fullName evidence="2">Uncharacterized protein</fullName>
    </submittedName>
</protein>
<evidence type="ECO:0000256" key="1">
    <source>
        <dbReference type="SAM" id="MobiDB-lite"/>
    </source>
</evidence>
<evidence type="ECO:0000313" key="2">
    <source>
        <dbReference type="EMBL" id="CAB3670893.1"/>
    </source>
</evidence>
<accession>A0A6J5AT78</accession>
<evidence type="ECO:0000313" key="3">
    <source>
        <dbReference type="Proteomes" id="UP000494205"/>
    </source>
</evidence>